<evidence type="ECO:0000256" key="4">
    <source>
        <dbReference type="ARBA" id="ARBA00021815"/>
    </source>
</evidence>
<sequence length="715" mass="79545">MLRRFSKKNKNPSSSEEGSSSSSNKEKLKRDKKLLTKFLDFITSSIWSIPIASFIESQSVVFDRQQMETEIYVEVHKEYSQLIDTLIECFCEDVGSTPTELVEAIQLFHQNDVSPEYRVALEPLLAAQNFNVFVPMMMRKNIELQLQALQMIEFMCGLIPSVLQLEDGESLKNMKKLTPEETERYVLISVLRHSKDEYDAMHKGSEELEQMAINSRIQREALEKEIRKEDILIQKALSENRSRNQGTSTQTDESRTPLRTVAAIMAATFSIDTGTSTDDVLIEMLDDQKKNSKSFGTMTTSSSGVSTETMTTGSSETSFGTTMMSSGVDFGTDAAEIEAGKGSRPKSAKRVGSAVGKRSGSASRAKSGSGAVDDDGENLDVEEVKEKRPGTSSKKSITTMVNSDSNTEEVKRPGTSSKKSISSLVNSESNTDEMKRPETGSKTSKTGGTESTAEIDSEGVAKEKMKQKRPGTAKGPNERKYSNAGLEDVVGPPTNKNSSNQTEPKSDPKSRPSTRKSSRTTAEESPSRPPSRKTTASHEPRTKTPLPKSSEDRPTTRRSSVDKNAPKRNDSVPRERRSSMSQKDEERKPPKPMGPIRSNKYDGDVVLGRPGSPGMDHGPRRKNLNDVNAHLVDSNRLNSSDVRTRAQYLRDQRDKLLQLKNQERIKQMNDIQNSSLERPKTAARAREILDKDKKEAESIRREISKKLKTQILTLH</sequence>
<dbReference type="Proteomes" id="UP000483820">
    <property type="component" value="Chromosome V"/>
</dbReference>
<evidence type="ECO:0000256" key="8">
    <source>
        <dbReference type="ARBA" id="ARBA00023273"/>
    </source>
</evidence>
<evidence type="ECO:0000313" key="12">
    <source>
        <dbReference type="EMBL" id="KAF1752595.1"/>
    </source>
</evidence>
<gene>
    <name evidence="12" type="ORF">GCK72_019150</name>
</gene>
<keyword evidence="8" id="KW-0966">Cell projection</keyword>
<comment type="similarity">
    <text evidence="3">Belongs to the CFAP36 family.</text>
</comment>
<dbReference type="GeneID" id="9839066"/>
<feature type="domain" description="BART" evidence="11">
    <location>
        <begin position="32"/>
        <end position="145"/>
    </location>
</feature>
<dbReference type="GO" id="GO:0097546">
    <property type="term" value="C:ciliary base"/>
    <property type="evidence" value="ECO:0007669"/>
    <property type="project" value="TreeGrafter"/>
</dbReference>
<reference evidence="12 13" key="1">
    <citation type="submission" date="2019-12" db="EMBL/GenBank/DDBJ databases">
        <title>Chromosome-level assembly of the Caenorhabditis remanei genome.</title>
        <authorList>
            <person name="Teterina A.A."/>
            <person name="Willis J.H."/>
            <person name="Phillips P.C."/>
        </authorList>
    </citation>
    <scope>NUCLEOTIDE SEQUENCE [LARGE SCALE GENOMIC DNA]</scope>
    <source>
        <strain evidence="12 13">PX506</strain>
        <tissue evidence="12">Whole organism</tissue>
    </source>
</reference>
<evidence type="ECO:0000313" key="13">
    <source>
        <dbReference type="Proteomes" id="UP000483820"/>
    </source>
</evidence>
<evidence type="ECO:0000256" key="7">
    <source>
        <dbReference type="ARBA" id="ARBA00023069"/>
    </source>
</evidence>
<feature type="region of interest" description="Disordered" evidence="10">
    <location>
        <begin position="338"/>
        <end position="623"/>
    </location>
</feature>
<comment type="caution">
    <text evidence="12">The sequence shown here is derived from an EMBL/GenBank/DDBJ whole genome shotgun (WGS) entry which is preliminary data.</text>
</comment>
<evidence type="ECO:0000256" key="5">
    <source>
        <dbReference type="ARBA" id="ARBA00022490"/>
    </source>
</evidence>
<evidence type="ECO:0000256" key="1">
    <source>
        <dbReference type="ARBA" id="ARBA00004138"/>
    </source>
</evidence>
<evidence type="ECO:0000256" key="9">
    <source>
        <dbReference type="ARBA" id="ARBA00031593"/>
    </source>
</evidence>
<feature type="compositionally biased region" description="Polar residues" evidence="10">
    <location>
        <begin position="494"/>
        <end position="503"/>
    </location>
</feature>
<dbReference type="InterPro" id="IPR023379">
    <property type="entry name" value="BART_dom"/>
</dbReference>
<dbReference type="GO" id="GO:0005930">
    <property type="term" value="C:axoneme"/>
    <property type="evidence" value="ECO:0007669"/>
    <property type="project" value="TreeGrafter"/>
</dbReference>
<keyword evidence="6" id="KW-0175">Coiled coil</keyword>
<evidence type="ECO:0000256" key="6">
    <source>
        <dbReference type="ARBA" id="ARBA00023054"/>
    </source>
</evidence>
<proteinExistence type="inferred from homology"/>
<evidence type="ECO:0000256" key="10">
    <source>
        <dbReference type="SAM" id="MobiDB-lite"/>
    </source>
</evidence>
<feature type="compositionally biased region" description="Low complexity" evidence="10">
    <location>
        <begin position="416"/>
        <end position="429"/>
    </location>
</feature>
<keyword evidence="5" id="KW-0963">Cytoplasm</keyword>
<dbReference type="AlphaFoldDB" id="A0A6A5GD84"/>
<feature type="compositionally biased region" description="Basic and acidic residues" evidence="10">
    <location>
        <begin position="549"/>
        <end position="589"/>
    </location>
</feature>
<dbReference type="EMBL" id="WUAV01000005">
    <property type="protein sequence ID" value="KAF1752595.1"/>
    <property type="molecule type" value="Genomic_DNA"/>
</dbReference>
<feature type="region of interest" description="Disordered" evidence="10">
    <location>
        <begin position="237"/>
        <end position="256"/>
    </location>
</feature>
<comment type="subcellular location">
    <subcellularLocation>
        <location evidence="1">Cell projection</location>
        <location evidence="1">Cilium</location>
    </subcellularLocation>
    <subcellularLocation>
        <location evidence="2">Cytoplasm</location>
    </subcellularLocation>
</comment>
<dbReference type="KEGG" id="crq:GCK72_019150"/>
<feature type="compositionally biased region" description="Acidic residues" evidence="10">
    <location>
        <begin position="372"/>
        <end position="381"/>
    </location>
</feature>
<dbReference type="Gene3D" id="1.20.1520.10">
    <property type="entry name" value="ADP-ribosylation factor-like 2-binding protein, domain"/>
    <property type="match status" value="1"/>
</dbReference>
<evidence type="ECO:0000259" key="11">
    <source>
        <dbReference type="Pfam" id="PF11527"/>
    </source>
</evidence>
<keyword evidence="7" id="KW-0969">Cilium</keyword>
<feature type="compositionally biased region" description="Basic residues" evidence="10">
    <location>
        <begin position="1"/>
        <end position="10"/>
    </location>
</feature>
<evidence type="ECO:0000256" key="2">
    <source>
        <dbReference type="ARBA" id="ARBA00004496"/>
    </source>
</evidence>
<evidence type="ECO:0000256" key="3">
    <source>
        <dbReference type="ARBA" id="ARBA00007460"/>
    </source>
</evidence>
<feature type="compositionally biased region" description="Low complexity" evidence="10">
    <location>
        <begin position="294"/>
        <end position="326"/>
    </location>
</feature>
<feature type="region of interest" description="Disordered" evidence="10">
    <location>
        <begin position="1"/>
        <end position="26"/>
    </location>
</feature>
<protein>
    <recommendedName>
        <fullName evidence="4">Cilia- and flagella-associated protein 36</fullName>
    </recommendedName>
    <alternativeName>
        <fullName evidence="9">Coiled-coil domain-containing protein 104</fullName>
    </alternativeName>
</protein>
<dbReference type="PANTHER" id="PTHR21532:SF0">
    <property type="entry name" value="CILIA- AND FLAGELLA-ASSOCIATED PROTEIN 36"/>
    <property type="match status" value="1"/>
</dbReference>
<dbReference type="InterPro" id="IPR042541">
    <property type="entry name" value="BART_sf"/>
</dbReference>
<feature type="compositionally biased region" description="Polar residues" evidence="10">
    <location>
        <begin position="390"/>
        <end position="405"/>
    </location>
</feature>
<feature type="compositionally biased region" description="Low complexity" evidence="10">
    <location>
        <begin position="11"/>
        <end position="23"/>
    </location>
</feature>
<accession>A0A6A5GD84</accession>
<feature type="compositionally biased region" description="Low complexity" evidence="10">
    <location>
        <begin position="440"/>
        <end position="452"/>
    </location>
</feature>
<dbReference type="RefSeq" id="XP_053581809.1">
    <property type="nucleotide sequence ID" value="XM_053732896.1"/>
</dbReference>
<dbReference type="CTD" id="9839066"/>
<dbReference type="InterPro" id="IPR038888">
    <property type="entry name" value="CFAP36"/>
</dbReference>
<feature type="region of interest" description="Disordered" evidence="10">
    <location>
        <begin position="290"/>
        <end position="326"/>
    </location>
</feature>
<dbReference type="Pfam" id="PF11527">
    <property type="entry name" value="ARL2_Bind_BART"/>
    <property type="match status" value="1"/>
</dbReference>
<feature type="compositionally biased region" description="Low complexity" evidence="10">
    <location>
        <begin position="356"/>
        <end position="371"/>
    </location>
</feature>
<dbReference type="PANTHER" id="PTHR21532">
    <property type="entry name" value="PHOSPHODIESTERASE HL"/>
    <property type="match status" value="1"/>
</dbReference>
<organism evidence="12 13">
    <name type="scientific">Caenorhabditis remanei</name>
    <name type="common">Caenorhabditis vulgaris</name>
    <dbReference type="NCBI Taxonomy" id="31234"/>
    <lineage>
        <taxon>Eukaryota</taxon>
        <taxon>Metazoa</taxon>
        <taxon>Ecdysozoa</taxon>
        <taxon>Nematoda</taxon>
        <taxon>Chromadorea</taxon>
        <taxon>Rhabditida</taxon>
        <taxon>Rhabditina</taxon>
        <taxon>Rhabditomorpha</taxon>
        <taxon>Rhabditoidea</taxon>
        <taxon>Rhabditidae</taxon>
        <taxon>Peloderinae</taxon>
        <taxon>Caenorhabditis</taxon>
    </lineage>
</organism>
<name>A0A6A5GD84_CAERE</name>